<dbReference type="Pfam" id="PF25973">
    <property type="entry name" value="BSH_CzcB"/>
    <property type="match status" value="1"/>
</dbReference>
<keyword evidence="2" id="KW-0175">Coiled coil</keyword>
<keyword evidence="8" id="KW-1185">Reference proteome</keyword>
<dbReference type="Gene3D" id="2.40.420.20">
    <property type="match status" value="1"/>
</dbReference>
<name>A0A967AE63_9FLAO</name>
<dbReference type="Pfam" id="PF25954">
    <property type="entry name" value="Beta-barrel_RND_2"/>
    <property type="match status" value="1"/>
</dbReference>
<dbReference type="NCBIfam" id="TIGR01730">
    <property type="entry name" value="RND_mfp"/>
    <property type="match status" value="1"/>
</dbReference>
<dbReference type="Gene3D" id="2.40.30.170">
    <property type="match status" value="1"/>
</dbReference>
<dbReference type="Pfam" id="PF25967">
    <property type="entry name" value="RND-MFP_C"/>
    <property type="match status" value="1"/>
</dbReference>
<dbReference type="InterPro" id="IPR058627">
    <property type="entry name" value="MdtA-like_C"/>
</dbReference>
<evidence type="ECO:0000259" key="3">
    <source>
        <dbReference type="Pfam" id="PF25893"/>
    </source>
</evidence>
<dbReference type="Proteomes" id="UP000643701">
    <property type="component" value="Unassembled WGS sequence"/>
</dbReference>
<dbReference type="PANTHER" id="PTHR30469">
    <property type="entry name" value="MULTIDRUG RESISTANCE PROTEIN MDTA"/>
    <property type="match status" value="1"/>
</dbReference>
<proteinExistence type="inferred from homology"/>
<evidence type="ECO:0000259" key="5">
    <source>
        <dbReference type="Pfam" id="PF25967"/>
    </source>
</evidence>
<dbReference type="GO" id="GO:1990281">
    <property type="term" value="C:efflux pump complex"/>
    <property type="evidence" value="ECO:0007669"/>
    <property type="project" value="TreeGrafter"/>
</dbReference>
<dbReference type="InterPro" id="IPR058792">
    <property type="entry name" value="Beta-barrel_RND_2"/>
</dbReference>
<dbReference type="AlphaFoldDB" id="A0A967AE63"/>
<dbReference type="Pfam" id="PF25893">
    <property type="entry name" value="HH_CzcB"/>
    <property type="match status" value="1"/>
</dbReference>
<evidence type="ECO:0000313" key="8">
    <source>
        <dbReference type="Proteomes" id="UP000643701"/>
    </source>
</evidence>
<sequence length="392" mass="44308">MKAITTTLAFFALLILISCGKGKEVSVDEVIENNDKKELQALKDKLYHQQRDLSLELEKVDAALAAFEDKSRYTLIEAQNVQKKDFRHFIKVQGNVTTDENLLIYPEFSGVLEKIYVREGDRVNKGQLLATINDGGAQNQLAEMKAQRDLAKTRFERQERLWNQNIGSEIQFLEAQTTYEQLNNSVKQMQSQLNKSEIRAPFNGVVDEVIIDQGQVVSPSQNAIFRIVNLQEMYVQANVPETYVGSINQGSRAIVQLRALGVELDTQINRVSSHIEDSNRNFRVRLNLPDSIPNLKPNLIATLKINDYTNEEVVVIPENILQETAAGEFYVYVLKDIKDNTATATYNQVVPGRNYRGEIEILEGLSADDRIVTEGARTLKRGEKVSISTTEK</sequence>
<evidence type="ECO:0000313" key="7">
    <source>
        <dbReference type="EMBL" id="NGZ90612.1"/>
    </source>
</evidence>
<dbReference type="GO" id="GO:0015562">
    <property type="term" value="F:efflux transmembrane transporter activity"/>
    <property type="evidence" value="ECO:0007669"/>
    <property type="project" value="TreeGrafter"/>
</dbReference>
<dbReference type="RefSeq" id="WP_166400847.1">
    <property type="nucleotide sequence ID" value="NZ_JAANAS010000083.1"/>
</dbReference>
<protein>
    <submittedName>
        <fullName evidence="7">Efflux RND transporter periplasmic adaptor subunit</fullName>
    </submittedName>
</protein>
<feature type="domain" description="CusB-like beta-barrel" evidence="4">
    <location>
        <begin position="235"/>
        <end position="307"/>
    </location>
</feature>
<organism evidence="7 8">
    <name type="scientific">Psychroflexus maritimus</name>
    <dbReference type="NCBI Taxonomy" id="2714865"/>
    <lineage>
        <taxon>Bacteria</taxon>
        <taxon>Pseudomonadati</taxon>
        <taxon>Bacteroidota</taxon>
        <taxon>Flavobacteriia</taxon>
        <taxon>Flavobacteriales</taxon>
        <taxon>Flavobacteriaceae</taxon>
        <taxon>Psychroflexus</taxon>
    </lineage>
</organism>
<dbReference type="SUPFAM" id="SSF111369">
    <property type="entry name" value="HlyD-like secretion proteins"/>
    <property type="match status" value="1"/>
</dbReference>
<comment type="caution">
    <text evidence="7">The sequence shown here is derived from an EMBL/GenBank/DDBJ whole genome shotgun (WGS) entry which is preliminary data.</text>
</comment>
<dbReference type="InterPro" id="IPR058647">
    <property type="entry name" value="BSH_CzcB-like"/>
</dbReference>
<evidence type="ECO:0000256" key="1">
    <source>
        <dbReference type="ARBA" id="ARBA00009477"/>
    </source>
</evidence>
<feature type="coiled-coil region" evidence="2">
    <location>
        <begin position="141"/>
        <end position="199"/>
    </location>
</feature>
<dbReference type="InterPro" id="IPR006143">
    <property type="entry name" value="RND_pump_MFP"/>
</dbReference>
<dbReference type="EMBL" id="JAANAS010000083">
    <property type="protein sequence ID" value="NGZ90612.1"/>
    <property type="molecule type" value="Genomic_DNA"/>
</dbReference>
<gene>
    <name evidence="7" type="ORF">G7034_10150</name>
</gene>
<evidence type="ECO:0000256" key="2">
    <source>
        <dbReference type="SAM" id="Coils"/>
    </source>
</evidence>
<evidence type="ECO:0000259" key="6">
    <source>
        <dbReference type="Pfam" id="PF25973"/>
    </source>
</evidence>
<dbReference type="InterPro" id="IPR058648">
    <property type="entry name" value="HH_CzcB-like"/>
</dbReference>
<accession>A0A967AE63</accession>
<dbReference type="Gene3D" id="2.40.50.100">
    <property type="match status" value="1"/>
</dbReference>
<dbReference type="Gene3D" id="1.10.287.470">
    <property type="entry name" value="Helix hairpin bin"/>
    <property type="match status" value="1"/>
</dbReference>
<reference evidence="7" key="1">
    <citation type="submission" date="2020-03" db="EMBL/GenBank/DDBJ databases">
        <title>Psychroflexus Maritimus sp. nov., isolate from marine sediment.</title>
        <authorList>
            <person name="Zhong Y.-L."/>
        </authorList>
    </citation>
    <scope>NUCLEOTIDE SEQUENCE</scope>
    <source>
        <strain evidence="7">C1</strain>
    </source>
</reference>
<comment type="similarity">
    <text evidence="1">Belongs to the membrane fusion protein (MFP) (TC 8.A.1) family.</text>
</comment>
<evidence type="ECO:0000259" key="4">
    <source>
        <dbReference type="Pfam" id="PF25954"/>
    </source>
</evidence>
<feature type="domain" description="Multidrug resistance protein MdtA-like C-terminal permuted SH3" evidence="5">
    <location>
        <begin position="313"/>
        <end position="376"/>
    </location>
</feature>
<feature type="domain" description="CzcB-like barrel-sandwich hybrid" evidence="6">
    <location>
        <begin position="104"/>
        <end position="227"/>
    </location>
</feature>
<feature type="domain" description="CzcB-like alpha-helical hairpin" evidence="3">
    <location>
        <begin position="137"/>
        <end position="194"/>
    </location>
</feature>
<dbReference type="PROSITE" id="PS51257">
    <property type="entry name" value="PROKAR_LIPOPROTEIN"/>
    <property type="match status" value="1"/>
</dbReference>